<organism evidence="1">
    <name type="scientific">Cladocopium goreaui</name>
    <dbReference type="NCBI Taxonomy" id="2562237"/>
    <lineage>
        <taxon>Eukaryota</taxon>
        <taxon>Sar</taxon>
        <taxon>Alveolata</taxon>
        <taxon>Dinophyceae</taxon>
        <taxon>Suessiales</taxon>
        <taxon>Symbiodiniaceae</taxon>
        <taxon>Cladocopium</taxon>
    </lineage>
</organism>
<name>A0A9P1BN04_9DINO</name>
<dbReference type="EMBL" id="CAMXCT030000160">
    <property type="protein sequence ID" value="CAL4762128.1"/>
    <property type="molecule type" value="Genomic_DNA"/>
</dbReference>
<dbReference type="EMBL" id="CAMXCT020000160">
    <property type="protein sequence ID" value="CAL1128191.1"/>
    <property type="molecule type" value="Genomic_DNA"/>
</dbReference>
<reference evidence="1" key="1">
    <citation type="submission" date="2022-10" db="EMBL/GenBank/DDBJ databases">
        <authorList>
            <person name="Chen Y."/>
            <person name="Dougan E. K."/>
            <person name="Chan C."/>
            <person name="Rhodes N."/>
            <person name="Thang M."/>
        </authorList>
    </citation>
    <scope>NUCLEOTIDE SEQUENCE</scope>
</reference>
<evidence type="ECO:0000313" key="2">
    <source>
        <dbReference type="EMBL" id="CAL4762128.1"/>
    </source>
</evidence>
<reference evidence="2 3" key="2">
    <citation type="submission" date="2024-05" db="EMBL/GenBank/DDBJ databases">
        <authorList>
            <person name="Chen Y."/>
            <person name="Shah S."/>
            <person name="Dougan E. K."/>
            <person name="Thang M."/>
            <person name="Chan C."/>
        </authorList>
    </citation>
    <scope>NUCLEOTIDE SEQUENCE [LARGE SCALE GENOMIC DNA]</scope>
</reference>
<keyword evidence="3" id="KW-1185">Reference proteome</keyword>
<dbReference type="OrthoDB" id="420676at2759"/>
<evidence type="ECO:0000313" key="1">
    <source>
        <dbReference type="EMBL" id="CAI3974816.1"/>
    </source>
</evidence>
<dbReference type="EMBL" id="CAMXCT010000160">
    <property type="protein sequence ID" value="CAI3974816.1"/>
    <property type="molecule type" value="Genomic_DNA"/>
</dbReference>
<evidence type="ECO:0000313" key="3">
    <source>
        <dbReference type="Proteomes" id="UP001152797"/>
    </source>
</evidence>
<sequence>MELRKYKSGVFLSQTGYLVEMLQRYEVQGVEPYPLPKVEDGEDEEPDLKALRRAQTLVGELLWASTRARPDVAFAAGLLGRLAHRRPNHAVGKHLLKYLQGTTDYGLNYQPGDMEMVSYHVQRTDRQACVTQSAAESELEGYSSAHQAGEALSALIETVNNNQSLQKLLYGDNKEKALAHQSTCVERSSQETRTGMAGTSHADGLTKALVGVAFNAFRLRAGVIKRKTCDNLQDKDNVKKNNKVTDETHAPQNDKVIEEKHVPKNVKASAEIAIPKSPNVQDKFEVTMNNVANHPANIKAFDFDKTVQMAKTYLDEDVPSSTS</sequence>
<gene>
    <name evidence="1" type="ORF">C1SCF055_LOCUS3190</name>
</gene>
<dbReference type="Proteomes" id="UP001152797">
    <property type="component" value="Unassembled WGS sequence"/>
</dbReference>
<accession>A0A9P1BN04</accession>
<dbReference type="AlphaFoldDB" id="A0A9P1BN04"/>
<protein>
    <submittedName>
        <fullName evidence="2">Copia protein</fullName>
    </submittedName>
</protein>
<comment type="caution">
    <text evidence="1">The sequence shown here is derived from an EMBL/GenBank/DDBJ whole genome shotgun (WGS) entry which is preliminary data.</text>
</comment>
<proteinExistence type="predicted"/>